<evidence type="ECO:0000313" key="1">
    <source>
        <dbReference type="EMBL" id="DAD45704.1"/>
    </source>
</evidence>
<name>A0A822ZHW8_NELNU</name>
<dbReference type="Proteomes" id="UP000607653">
    <property type="component" value="Unassembled WGS sequence"/>
</dbReference>
<gene>
    <name evidence="1" type="ORF">HUJ06_003934</name>
</gene>
<comment type="caution">
    <text evidence="1">The sequence shown here is derived from an EMBL/GenBank/DDBJ whole genome shotgun (WGS) entry which is preliminary data.</text>
</comment>
<protein>
    <submittedName>
        <fullName evidence="1">Uncharacterized protein</fullName>
    </submittedName>
</protein>
<sequence length="52" mass="6035">MGKMNSICFFFLIIVFIIGMENELCFTKFIGKTETIVTWMITTNLAIPKFTH</sequence>
<proteinExistence type="predicted"/>
<organism evidence="1 2">
    <name type="scientific">Nelumbo nucifera</name>
    <name type="common">Sacred lotus</name>
    <dbReference type="NCBI Taxonomy" id="4432"/>
    <lineage>
        <taxon>Eukaryota</taxon>
        <taxon>Viridiplantae</taxon>
        <taxon>Streptophyta</taxon>
        <taxon>Embryophyta</taxon>
        <taxon>Tracheophyta</taxon>
        <taxon>Spermatophyta</taxon>
        <taxon>Magnoliopsida</taxon>
        <taxon>Proteales</taxon>
        <taxon>Nelumbonaceae</taxon>
        <taxon>Nelumbo</taxon>
    </lineage>
</organism>
<keyword evidence="2" id="KW-1185">Reference proteome</keyword>
<dbReference type="AlphaFoldDB" id="A0A822ZHW8"/>
<dbReference type="EMBL" id="DUZY01000007">
    <property type="protein sequence ID" value="DAD45704.1"/>
    <property type="molecule type" value="Genomic_DNA"/>
</dbReference>
<reference evidence="1 2" key="1">
    <citation type="journal article" date="2020" name="Mol. Biol. Evol.">
        <title>Distinct Expression and Methylation Patterns for Genes with Different Fates following a Single Whole-Genome Duplication in Flowering Plants.</title>
        <authorList>
            <person name="Shi T."/>
            <person name="Rahmani R.S."/>
            <person name="Gugger P.F."/>
            <person name="Wang M."/>
            <person name="Li H."/>
            <person name="Zhang Y."/>
            <person name="Li Z."/>
            <person name="Wang Q."/>
            <person name="Van de Peer Y."/>
            <person name="Marchal K."/>
            <person name="Chen J."/>
        </authorList>
    </citation>
    <scope>NUCLEOTIDE SEQUENCE [LARGE SCALE GENOMIC DNA]</scope>
    <source>
        <tissue evidence="1">Leaf</tissue>
    </source>
</reference>
<accession>A0A822ZHW8</accession>
<evidence type="ECO:0000313" key="2">
    <source>
        <dbReference type="Proteomes" id="UP000607653"/>
    </source>
</evidence>